<proteinExistence type="predicted"/>
<feature type="compositionally biased region" description="Low complexity" evidence="1">
    <location>
        <begin position="315"/>
        <end position="343"/>
    </location>
</feature>
<feature type="compositionally biased region" description="Basic residues" evidence="1">
    <location>
        <begin position="208"/>
        <end position="217"/>
    </location>
</feature>
<accession>A0A8J2HR21</accession>
<feature type="compositionally biased region" description="Basic and acidic residues" evidence="1">
    <location>
        <begin position="153"/>
        <end position="164"/>
    </location>
</feature>
<dbReference type="OrthoDB" id="6614499at2759"/>
<feature type="compositionally biased region" description="Polar residues" evidence="1">
    <location>
        <begin position="246"/>
        <end position="264"/>
    </location>
</feature>
<feature type="compositionally biased region" description="Low complexity" evidence="1">
    <location>
        <begin position="267"/>
        <end position="281"/>
    </location>
</feature>
<feature type="region of interest" description="Disordered" evidence="1">
    <location>
        <begin position="600"/>
        <end position="635"/>
    </location>
</feature>
<sequence>MSLRKVRKDDGNRTLRTRRQLKLKNTDESDVIEGTPQLNETKRPGRKPRGKKTAETADDSVNVSVAISSRKRTRKDKDDNVTLLTEDSILTDQTLTKAPVSAKKTRGRKRAVPEKADGDTDDDKKVDDAVDNGREAENVSSIGTKVTLDNDQEEKSKEDVEVKAISKRGRKQAATPINPRTRQLRSRNVNSPTTVVTPESSPITVHLTPHRATKTPRKSPVNIGSPKTHTLSPQRLSKTPRKLSIINDSPISSDLSSNLGTSHTDLSKSLSSRKSAKSTKSPRVSLKSPKSPRVLLKSPKALRVSLRSPKSPMNSLKSPGTPLKSPKSPKSPGKSFKSPKSPKINQKSKSPRVLATKIIKSPKNGPATPVKSPSPNKSPSNQPLIESQKINDKVRSPQLVLRKLSPRKTLENVLETPISNSSILENLPEKPASPRQAKPTAFKRLSITTSGTPLRPIPTPKHNDSKKSAHKSFVGDTNTPLTLFAMKHGSGLMSSTPREKIRRSLNLSLNSDQTVDLRDSPFSVQSFYGKTSPRTSTRIHNDSTFSKIADETNPLITDDESFELSGIKTVEQSQQDVVTDKQDSLISEDSNENLNNTYELAEPQTPGLKKKKNKNKKEEEETSGNDTYELDEPKTPALRKKRTAVETNIIAADVADEKGAKRACRVRFASPSVNSISAVTEKTKDTATRTATPGKATLKKTGFVTIRNPTKTNKISPRRRSSSLSNLPRPKPSAKKRSLSTIDLSRSAQKALQNESVNRLSRARHSVQSDKKSEVKPMSARKVPNFAQIHQKKFEQMESVVDAKKRVETRHNTLTNNLQVASTSVSKLVTPNTLKTAGRQIKVPAASDKGVSPGDTVNGVFNRFGYKVRKEEATKIVNKKLPTKTSEEKKTEKRTILKGVRSNRRFEMLMNLRRMNQ</sequence>
<feature type="compositionally biased region" description="Polar residues" evidence="1">
    <location>
        <begin position="82"/>
        <end position="96"/>
    </location>
</feature>
<protein>
    <submittedName>
        <fullName evidence="2">Uncharacterized protein</fullName>
    </submittedName>
</protein>
<gene>
    <name evidence="2" type="ORF">HICCMSTLAB_LOCUS12557</name>
</gene>
<dbReference type="EMBL" id="CAJNRD030001124">
    <property type="protein sequence ID" value="CAG5107043.1"/>
    <property type="molecule type" value="Genomic_DNA"/>
</dbReference>
<reference evidence="2" key="1">
    <citation type="submission" date="2021-04" db="EMBL/GenBank/DDBJ databases">
        <authorList>
            <person name="Chebbi M.A.C M."/>
        </authorList>
    </citation>
    <scope>NUCLEOTIDE SEQUENCE</scope>
</reference>
<feature type="compositionally biased region" description="Polar residues" evidence="1">
    <location>
        <begin position="739"/>
        <end position="759"/>
    </location>
</feature>
<feature type="compositionally biased region" description="Basic and acidic residues" evidence="1">
    <location>
        <begin position="111"/>
        <end position="137"/>
    </location>
</feature>
<feature type="region of interest" description="Disordered" evidence="1">
    <location>
        <begin position="449"/>
        <end position="474"/>
    </location>
</feature>
<keyword evidence="3" id="KW-1185">Reference proteome</keyword>
<feature type="compositionally biased region" description="Polar residues" evidence="1">
    <location>
        <begin position="138"/>
        <end position="149"/>
    </location>
</feature>
<name>A0A8J2HR21_COTCN</name>
<feature type="compositionally biased region" description="Low complexity" evidence="1">
    <location>
        <begin position="369"/>
        <end position="381"/>
    </location>
</feature>
<evidence type="ECO:0000313" key="2">
    <source>
        <dbReference type="EMBL" id="CAG5107043.1"/>
    </source>
</evidence>
<evidence type="ECO:0000313" key="3">
    <source>
        <dbReference type="Proteomes" id="UP000786811"/>
    </source>
</evidence>
<evidence type="ECO:0000256" key="1">
    <source>
        <dbReference type="SAM" id="MobiDB-lite"/>
    </source>
</evidence>
<dbReference type="AlphaFoldDB" id="A0A8J2HR21"/>
<feature type="compositionally biased region" description="Polar residues" evidence="1">
    <location>
        <begin position="178"/>
        <end position="203"/>
    </location>
</feature>
<feature type="region of interest" description="Disordered" evidence="1">
    <location>
        <begin position="1"/>
        <end position="398"/>
    </location>
</feature>
<organism evidence="2 3">
    <name type="scientific">Cotesia congregata</name>
    <name type="common">Parasitoid wasp</name>
    <name type="synonym">Apanteles congregatus</name>
    <dbReference type="NCBI Taxonomy" id="51543"/>
    <lineage>
        <taxon>Eukaryota</taxon>
        <taxon>Metazoa</taxon>
        <taxon>Ecdysozoa</taxon>
        <taxon>Arthropoda</taxon>
        <taxon>Hexapoda</taxon>
        <taxon>Insecta</taxon>
        <taxon>Pterygota</taxon>
        <taxon>Neoptera</taxon>
        <taxon>Endopterygota</taxon>
        <taxon>Hymenoptera</taxon>
        <taxon>Apocrita</taxon>
        <taxon>Ichneumonoidea</taxon>
        <taxon>Braconidae</taxon>
        <taxon>Microgastrinae</taxon>
        <taxon>Cotesia</taxon>
    </lineage>
</organism>
<comment type="caution">
    <text evidence="2">The sequence shown here is derived from an EMBL/GenBank/DDBJ whole genome shotgun (WGS) entry which is preliminary data.</text>
</comment>
<dbReference type="Proteomes" id="UP000786811">
    <property type="component" value="Unassembled WGS sequence"/>
</dbReference>
<feature type="compositionally biased region" description="Polar residues" evidence="1">
    <location>
        <begin position="225"/>
        <end position="237"/>
    </location>
</feature>
<feature type="region of interest" description="Disordered" evidence="1">
    <location>
        <begin position="680"/>
        <end position="779"/>
    </location>
</feature>